<dbReference type="Pfam" id="PF07804">
    <property type="entry name" value="HipA_C"/>
    <property type="match status" value="1"/>
</dbReference>
<evidence type="ECO:0000313" key="6">
    <source>
        <dbReference type="Proteomes" id="UP000282106"/>
    </source>
</evidence>
<dbReference type="Proteomes" id="UP000282106">
    <property type="component" value="Unassembled WGS sequence"/>
</dbReference>
<comment type="similarity">
    <text evidence="1">Belongs to the HipA Ser/Thr kinase family.</text>
</comment>
<gene>
    <name evidence="5" type="primary">yjjJ</name>
    <name evidence="5" type="ORF">ED208_02655</name>
</gene>
<evidence type="ECO:0000259" key="4">
    <source>
        <dbReference type="Pfam" id="PF07804"/>
    </source>
</evidence>
<dbReference type="InterPro" id="IPR052028">
    <property type="entry name" value="HipA_Ser/Thr_kinase"/>
</dbReference>
<protein>
    <submittedName>
        <fullName evidence="5">Type II toxin-antitoxin system HipA family toxinoxin YjjJ</fullName>
    </submittedName>
</protein>
<accession>A0A3N0VL01</accession>
<feature type="domain" description="HipA-like C-terminal" evidence="4">
    <location>
        <begin position="212"/>
        <end position="389"/>
    </location>
</feature>
<dbReference type="InParanoid" id="A0A3N0VL01"/>
<dbReference type="Gene3D" id="1.10.1070.20">
    <property type="match status" value="1"/>
</dbReference>
<dbReference type="InterPro" id="IPR012893">
    <property type="entry name" value="HipA-like_C"/>
</dbReference>
<comment type="caution">
    <text evidence="5">The sequence shown here is derived from an EMBL/GenBank/DDBJ whole genome shotgun (WGS) entry which is preliminary data.</text>
</comment>
<proteinExistence type="inferred from homology"/>
<keyword evidence="6" id="KW-1185">Reference proteome</keyword>
<organism evidence="5 6">
    <name type="scientific">Stagnimonas aquatica</name>
    <dbReference type="NCBI Taxonomy" id="2689987"/>
    <lineage>
        <taxon>Bacteria</taxon>
        <taxon>Pseudomonadati</taxon>
        <taxon>Pseudomonadota</taxon>
        <taxon>Gammaproteobacteria</taxon>
        <taxon>Nevskiales</taxon>
        <taxon>Nevskiaceae</taxon>
        <taxon>Stagnimonas</taxon>
    </lineage>
</organism>
<evidence type="ECO:0000313" key="5">
    <source>
        <dbReference type="EMBL" id="ROH93436.1"/>
    </source>
</evidence>
<dbReference type="AlphaFoldDB" id="A0A3N0VL01"/>
<keyword evidence="3" id="KW-0418">Kinase</keyword>
<evidence type="ECO:0000256" key="2">
    <source>
        <dbReference type="ARBA" id="ARBA00022679"/>
    </source>
</evidence>
<dbReference type="PANTHER" id="PTHR37419">
    <property type="entry name" value="SERINE/THREONINE-PROTEIN KINASE TOXIN HIPA"/>
    <property type="match status" value="1"/>
</dbReference>
<evidence type="ECO:0000256" key="1">
    <source>
        <dbReference type="ARBA" id="ARBA00010164"/>
    </source>
</evidence>
<dbReference type="NCBIfam" id="NF007297">
    <property type="entry name" value="PRK09775.1"/>
    <property type="match status" value="1"/>
</dbReference>
<dbReference type="PANTHER" id="PTHR37419:SF8">
    <property type="entry name" value="TOXIN YJJJ"/>
    <property type="match status" value="1"/>
</dbReference>
<name>A0A3N0VL01_9GAMM</name>
<sequence length="455" mass="49764">MDAVSSNLLRRLGLGTASARELAELSGLSQPTLSRRLTALRAQVLPMGAARARRYGLLATVRDLGSGIPIYRVSGAGEAIRLGTLHSLAAGEFWFESALGDRAATRLYSDLPWWIHDLRPQGFLGRLFPQRYPELRLPADVRQWDAATTLYALCMRGDDLQGDLLLGEVAYRRWWDASLEPSGARPGVDDAQRPALYPQFADQTMQGQPAGSSAAGEQAKFLLRRRRGADGLDVLVKFSPPVSESIGLRWADLLRAEHLALMTLREAGIAAAGSEWLECGGRAFLEVERFDRVGAHGRRSLVSLEAVDAEFVGLGGAWPAIARALVAGQRLAAEDGARIERIAAFGYLIANTDMHNGNLGLHHDDPARPGYGQFVLAPVYDMLPMLYVPRAGEVLTPRFAPPAPLSGLESAYREMLPLAQDFWQRLANDARVSSGFRTIAAENHLELRRLAERLA</sequence>
<reference evidence="5 6" key="1">
    <citation type="submission" date="2018-10" db="EMBL/GenBank/DDBJ databases">
        <authorList>
            <person name="Chen W.-M."/>
        </authorList>
    </citation>
    <scope>NUCLEOTIDE SEQUENCE [LARGE SCALE GENOMIC DNA]</scope>
    <source>
        <strain evidence="5 6">THS-13</strain>
    </source>
</reference>
<evidence type="ECO:0000256" key="3">
    <source>
        <dbReference type="ARBA" id="ARBA00022777"/>
    </source>
</evidence>
<dbReference type="FunCoup" id="A0A3N0VL01">
    <property type="interactions" value="4"/>
</dbReference>
<dbReference type="GO" id="GO:0004674">
    <property type="term" value="F:protein serine/threonine kinase activity"/>
    <property type="evidence" value="ECO:0007669"/>
    <property type="project" value="TreeGrafter"/>
</dbReference>
<dbReference type="RefSeq" id="WP_123210291.1">
    <property type="nucleotide sequence ID" value="NZ_RJVO01000001.1"/>
</dbReference>
<keyword evidence="2" id="KW-0808">Transferase</keyword>
<dbReference type="GO" id="GO:0005829">
    <property type="term" value="C:cytosol"/>
    <property type="evidence" value="ECO:0007669"/>
    <property type="project" value="TreeGrafter"/>
</dbReference>
<dbReference type="EMBL" id="RJVO01000001">
    <property type="protein sequence ID" value="ROH93436.1"/>
    <property type="molecule type" value="Genomic_DNA"/>
</dbReference>